<dbReference type="GO" id="GO:0043190">
    <property type="term" value="C:ATP-binding cassette (ABC) transporter complex"/>
    <property type="evidence" value="ECO:0007669"/>
    <property type="project" value="InterPro"/>
</dbReference>
<accession>E6V2B2</accession>
<reference evidence="6 7" key="2">
    <citation type="journal article" date="2013" name="Genome Announc.">
        <title>Genome of the Root-Associated Plant Growth-Promoting Bacterium Variovorax paradoxus Strain EPS.</title>
        <authorList>
            <person name="Han J.I."/>
            <person name="Spain J.C."/>
            <person name="Leadbetter J.R."/>
            <person name="Ovchinnikova G."/>
            <person name="Goodwin L.A."/>
            <person name="Han C.S."/>
            <person name="Woyke T."/>
            <person name="Davenport K.W."/>
            <person name="Orwin P.M."/>
        </authorList>
    </citation>
    <scope>NUCLEOTIDE SEQUENCE [LARGE SCALE GENOMIC DNA]</scope>
    <source>
        <strain evidence="6 7">EPS</strain>
    </source>
</reference>
<keyword evidence="4" id="KW-0067">ATP-binding</keyword>
<dbReference type="InterPro" id="IPR003439">
    <property type="entry name" value="ABC_transporter-like_ATP-bd"/>
</dbReference>
<dbReference type="InterPro" id="IPR017871">
    <property type="entry name" value="ABC_transporter-like_CS"/>
</dbReference>
<dbReference type="FunFam" id="3.40.50.300:FF:000425">
    <property type="entry name" value="Probable ABC transporter, ATP-binding subunit"/>
    <property type="match status" value="1"/>
</dbReference>
<dbReference type="HOGENOM" id="CLU_000604_1_1_4"/>
<dbReference type="PANTHER" id="PTHR42781:SF4">
    <property type="entry name" value="SPERMIDINE_PUTRESCINE IMPORT ATP-BINDING PROTEIN POTA"/>
    <property type="match status" value="1"/>
</dbReference>
<keyword evidence="2" id="KW-0472">Membrane</keyword>
<evidence type="ECO:0000256" key="2">
    <source>
        <dbReference type="ARBA" id="ARBA00022475"/>
    </source>
</evidence>
<dbReference type="GO" id="GO:0005524">
    <property type="term" value="F:ATP binding"/>
    <property type="evidence" value="ECO:0007669"/>
    <property type="project" value="UniProtKB-KW"/>
</dbReference>
<dbReference type="InterPro" id="IPR027417">
    <property type="entry name" value="P-loop_NTPase"/>
</dbReference>
<evidence type="ECO:0000313" key="7">
    <source>
        <dbReference type="Proteomes" id="UP000008917"/>
    </source>
</evidence>
<dbReference type="PROSITE" id="PS00211">
    <property type="entry name" value="ABC_TRANSPORTER_1"/>
    <property type="match status" value="1"/>
</dbReference>
<dbReference type="AlphaFoldDB" id="E6V2B2"/>
<organism evidence="6 7">
    <name type="scientific">Variovorax paradoxus (strain EPS)</name>
    <dbReference type="NCBI Taxonomy" id="595537"/>
    <lineage>
        <taxon>Bacteria</taxon>
        <taxon>Pseudomonadati</taxon>
        <taxon>Pseudomonadota</taxon>
        <taxon>Betaproteobacteria</taxon>
        <taxon>Burkholderiales</taxon>
        <taxon>Comamonadaceae</taxon>
        <taxon>Variovorax</taxon>
    </lineage>
</organism>
<gene>
    <name evidence="6" type="ordered locus">Varpa_0321</name>
</gene>
<dbReference type="InterPro" id="IPR013611">
    <property type="entry name" value="Transp-assoc_OB_typ2"/>
</dbReference>
<reference evidence="7" key="1">
    <citation type="submission" date="2010-12" db="EMBL/GenBank/DDBJ databases">
        <title>Complete sequence of Variovorax paradoxus EPS.</title>
        <authorList>
            <consortium name="US DOE Joint Genome Institute"/>
            <person name="Lucas S."/>
            <person name="Copeland A."/>
            <person name="Lapidus A."/>
            <person name="Cheng J.-F."/>
            <person name="Goodwin L."/>
            <person name="Pitluck S."/>
            <person name="Teshima H."/>
            <person name="Detter J.C."/>
            <person name="Han C."/>
            <person name="Tapia R."/>
            <person name="Land M."/>
            <person name="Hauser L."/>
            <person name="Kyrpides N."/>
            <person name="Ivanova N."/>
            <person name="Ovchinnikova G."/>
            <person name="Orwin P."/>
            <person name="Han J.-I.G."/>
            <person name="Woyke T."/>
        </authorList>
    </citation>
    <scope>NUCLEOTIDE SEQUENCE [LARGE SCALE GENOMIC DNA]</scope>
    <source>
        <strain evidence="7">EPS</strain>
    </source>
</reference>
<dbReference type="EMBL" id="CP002417">
    <property type="protein sequence ID" value="ADU34543.1"/>
    <property type="molecule type" value="Genomic_DNA"/>
</dbReference>
<dbReference type="InterPro" id="IPR012340">
    <property type="entry name" value="NA-bd_OB-fold"/>
</dbReference>
<dbReference type="KEGG" id="vpe:Varpa_0321"/>
<dbReference type="Gene3D" id="2.40.50.100">
    <property type="match status" value="1"/>
</dbReference>
<dbReference type="Gene3D" id="3.40.50.300">
    <property type="entry name" value="P-loop containing nucleotide triphosphate hydrolases"/>
    <property type="match status" value="1"/>
</dbReference>
<evidence type="ECO:0000313" key="6">
    <source>
        <dbReference type="EMBL" id="ADU34543.1"/>
    </source>
</evidence>
<name>E6V2B2_VARPE</name>
<dbReference type="GO" id="GO:0022857">
    <property type="term" value="F:transmembrane transporter activity"/>
    <property type="evidence" value="ECO:0007669"/>
    <property type="project" value="InterPro"/>
</dbReference>
<dbReference type="InterPro" id="IPR050093">
    <property type="entry name" value="ABC_SmlMolc_Importer"/>
</dbReference>
<dbReference type="STRING" id="595537.Varpa_0321"/>
<dbReference type="GO" id="GO:0015697">
    <property type="term" value="P:quaternary ammonium group transport"/>
    <property type="evidence" value="ECO:0007669"/>
    <property type="project" value="UniProtKB-ARBA"/>
</dbReference>
<dbReference type="SUPFAM" id="SSF50331">
    <property type="entry name" value="MOP-like"/>
    <property type="match status" value="1"/>
</dbReference>
<dbReference type="GO" id="GO:0016887">
    <property type="term" value="F:ATP hydrolysis activity"/>
    <property type="evidence" value="ECO:0007669"/>
    <property type="project" value="InterPro"/>
</dbReference>
<dbReference type="PANTHER" id="PTHR42781">
    <property type="entry name" value="SPERMIDINE/PUTRESCINE IMPORT ATP-BINDING PROTEIN POTA"/>
    <property type="match status" value="1"/>
</dbReference>
<evidence type="ECO:0000256" key="3">
    <source>
        <dbReference type="ARBA" id="ARBA00022741"/>
    </source>
</evidence>
<dbReference type="eggNOG" id="COG3842">
    <property type="taxonomic scope" value="Bacteria"/>
</dbReference>
<dbReference type="Gene3D" id="2.40.50.140">
    <property type="entry name" value="Nucleic acid-binding proteins"/>
    <property type="match status" value="1"/>
</dbReference>
<sequence length="375" mass="40537">MACTKVSHAIFGSPTKGASMSFLRLTDVTKFYGSTRAVSAMNLSVEKGEFVSLLGPSGCGKTTTLQMIAGFEAVSSGRIELAGKDITNAKANTRGLGIVFQSYALFPHMTVADNVSFGLEMRKMPKAERADRVKQALALVHLEPHATRYPRELSGGQRQRVALARALVIEPPVLLLDEPLSNLDAKLREEMQFELRQIQRKVGTTTVMVTHDQSEAMSISDRVVVMEGGCATQIDHPHRVYEHPSTRFISTFVGKANLLNGRVTACSTGSCNVEVGPLAVQVDEDGFKSGAAVLLSVRPEKLQLVTAGRGRLDGTVQERFFLGSQWLYRIATPAGDLMVLSPNDGRDALDEGNAVGIDWPAHCTRLLPAEEAVAA</sequence>
<dbReference type="Pfam" id="PF00005">
    <property type="entry name" value="ABC_tran"/>
    <property type="match status" value="1"/>
</dbReference>
<dbReference type="SUPFAM" id="SSF52540">
    <property type="entry name" value="P-loop containing nucleoside triphosphate hydrolases"/>
    <property type="match status" value="1"/>
</dbReference>
<dbReference type="Proteomes" id="UP000008917">
    <property type="component" value="Chromosome"/>
</dbReference>
<dbReference type="PROSITE" id="PS50893">
    <property type="entry name" value="ABC_TRANSPORTER_2"/>
    <property type="match status" value="1"/>
</dbReference>
<keyword evidence="1" id="KW-0813">Transport</keyword>
<feature type="domain" description="ABC transporter" evidence="5">
    <location>
        <begin position="23"/>
        <end position="253"/>
    </location>
</feature>
<evidence type="ECO:0000256" key="4">
    <source>
        <dbReference type="ARBA" id="ARBA00022840"/>
    </source>
</evidence>
<dbReference type="Pfam" id="PF08402">
    <property type="entry name" value="TOBE_2"/>
    <property type="match status" value="1"/>
</dbReference>
<protein>
    <submittedName>
        <fullName evidence="6">ABC transporter related protein</fullName>
    </submittedName>
</protein>
<evidence type="ECO:0000256" key="1">
    <source>
        <dbReference type="ARBA" id="ARBA00022448"/>
    </source>
</evidence>
<dbReference type="InterPro" id="IPR008995">
    <property type="entry name" value="Mo/tungstate-bd_C_term_dom"/>
</dbReference>
<evidence type="ECO:0000259" key="5">
    <source>
        <dbReference type="PROSITE" id="PS50893"/>
    </source>
</evidence>
<dbReference type="InterPro" id="IPR003593">
    <property type="entry name" value="AAA+_ATPase"/>
</dbReference>
<proteinExistence type="predicted"/>
<keyword evidence="2" id="KW-1003">Cell membrane</keyword>
<keyword evidence="3" id="KW-0547">Nucleotide-binding</keyword>
<dbReference type="SMART" id="SM00382">
    <property type="entry name" value="AAA"/>
    <property type="match status" value="1"/>
</dbReference>